<evidence type="ECO:0000256" key="1">
    <source>
        <dbReference type="SAM" id="MobiDB-lite"/>
    </source>
</evidence>
<keyword evidence="4" id="KW-1185">Reference proteome</keyword>
<dbReference type="InterPro" id="IPR018490">
    <property type="entry name" value="cNMP-bd_dom_sf"/>
</dbReference>
<dbReference type="Gene3D" id="2.60.120.10">
    <property type="entry name" value="Jelly Rolls"/>
    <property type="match status" value="2"/>
</dbReference>
<dbReference type="PROSITE" id="PS50042">
    <property type="entry name" value="CNMP_BINDING_3"/>
    <property type="match status" value="2"/>
</dbReference>
<feature type="region of interest" description="Disordered" evidence="1">
    <location>
        <begin position="290"/>
        <end position="319"/>
    </location>
</feature>
<comment type="caution">
    <text evidence="3">The sequence shown here is derived from an EMBL/GenBank/DDBJ whole genome shotgun (WGS) entry which is preliminary data.</text>
</comment>
<feature type="compositionally biased region" description="Low complexity" evidence="1">
    <location>
        <begin position="298"/>
        <end position="314"/>
    </location>
</feature>
<dbReference type="PANTHER" id="PTHR23011">
    <property type="entry name" value="CYCLIC NUCLEOTIDE-BINDING DOMAIN CONTAINING PROTEIN"/>
    <property type="match status" value="1"/>
</dbReference>
<reference evidence="3" key="1">
    <citation type="submission" date="2020-05" db="EMBL/GenBank/DDBJ databases">
        <title>Phylogenomic resolution of chytrid fungi.</title>
        <authorList>
            <person name="Stajich J.E."/>
            <person name="Amses K."/>
            <person name="Simmons R."/>
            <person name="Seto K."/>
            <person name="Myers J."/>
            <person name="Bonds A."/>
            <person name="Quandt C.A."/>
            <person name="Barry K."/>
            <person name="Liu P."/>
            <person name="Grigoriev I."/>
            <person name="Longcore J.E."/>
            <person name="James T.Y."/>
        </authorList>
    </citation>
    <scope>NUCLEOTIDE SEQUENCE</scope>
    <source>
        <strain evidence="3">JEL0318</strain>
    </source>
</reference>
<gene>
    <name evidence="3" type="primary">CNBD2</name>
    <name evidence="3" type="ORF">HK097_006217</name>
</gene>
<name>A0AAD5RZT9_9FUNG</name>
<evidence type="ECO:0000313" key="3">
    <source>
        <dbReference type="EMBL" id="KAJ3027196.1"/>
    </source>
</evidence>
<feature type="region of interest" description="Disordered" evidence="1">
    <location>
        <begin position="207"/>
        <end position="257"/>
    </location>
</feature>
<dbReference type="Proteomes" id="UP001212841">
    <property type="component" value="Unassembled WGS sequence"/>
</dbReference>
<dbReference type="Pfam" id="PF00027">
    <property type="entry name" value="cNMP_binding"/>
    <property type="match status" value="1"/>
</dbReference>
<evidence type="ECO:0000259" key="2">
    <source>
        <dbReference type="PROSITE" id="PS50042"/>
    </source>
</evidence>
<dbReference type="InterPro" id="IPR014710">
    <property type="entry name" value="RmlC-like_jellyroll"/>
</dbReference>
<evidence type="ECO:0000313" key="4">
    <source>
        <dbReference type="Proteomes" id="UP001212841"/>
    </source>
</evidence>
<dbReference type="EMBL" id="JADGJD010002912">
    <property type="protein sequence ID" value="KAJ3027196.1"/>
    <property type="molecule type" value="Genomic_DNA"/>
</dbReference>
<accession>A0AAD5RZT9</accession>
<proteinExistence type="predicted"/>
<feature type="compositionally biased region" description="Basic residues" evidence="1">
    <location>
        <begin position="237"/>
        <end position="249"/>
    </location>
</feature>
<dbReference type="CDD" id="cd00038">
    <property type="entry name" value="CAP_ED"/>
    <property type="match status" value="2"/>
</dbReference>
<feature type="domain" description="Cyclic nucleotide-binding" evidence="2">
    <location>
        <begin position="31"/>
        <end position="153"/>
    </location>
</feature>
<dbReference type="AlphaFoldDB" id="A0AAD5RZT9"/>
<organism evidence="3 4">
    <name type="scientific">Rhizophlyctis rosea</name>
    <dbReference type="NCBI Taxonomy" id="64517"/>
    <lineage>
        <taxon>Eukaryota</taxon>
        <taxon>Fungi</taxon>
        <taxon>Fungi incertae sedis</taxon>
        <taxon>Chytridiomycota</taxon>
        <taxon>Chytridiomycota incertae sedis</taxon>
        <taxon>Chytridiomycetes</taxon>
        <taxon>Rhizophlyctidales</taxon>
        <taxon>Rhizophlyctidaceae</taxon>
        <taxon>Rhizophlyctis</taxon>
    </lineage>
</organism>
<dbReference type="SUPFAM" id="SSF51206">
    <property type="entry name" value="cAMP-binding domain-like"/>
    <property type="match status" value="2"/>
</dbReference>
<dbReference type="SMART" id="SM00100">
    <property type="entry name" value="cNMP"/>
    <property type="match status" value="2"/>
</dbReference>
<dbReference type="InterPro" id="IPR000595">
    <property type="entry name" value="cNMP-bd_dom"/>
</dbReference>
<sequence>MIALPILKKPQFERTPDDLRVLFRSMRKVGAFGKLSDFILGQLCGVLSVQKFESDRAVFRQGDVGTAWYIILTGSAVVQVTRTNRIEDSVPVAKLDAGQGFGDLALINDSPRLATIITSDPCELAVVEKADYNRIIKFIHEKEAKEKMLFLRKISIFQDWSIASLRSVGQKMEWKKFLPGQVIIAEGDPLEEFFFIKSGTCTVHKRLDRNSSAPPISSDDDDPFTPQYYRTSDETKRRAKARPQSRTLHRPPPTGTTTIEVFLGVLEPLMYFGEDGIFKYNPDTGFPPSPVTIKAGLSPPSSSSTSTSSTSPTSLFPAQTSTTLLPTEVLISKTFDAREKFGSLITPHLYVPSPTDAEVEKLWEEECKKRKWERVRRKAVVGLVREWKGDPNVL</sequence>
<dbReference type="PANTHER" id="PTHR23011:SF28">
    <property type="entry name" value="CYCLIC NUCLEOTIDE-BINDING DOMAIN CONTAINING PROTEIN"/>
    <property type="match status" value="1"/>
</dbReference>
<feature type="domain" description="Cyclic nucleotide-binding" evidence="2">
    <location>
        <begin position="156"/>
        <end position="203"/>
    </location>
</feature>
<feature type="non-terminal residue" evidence="3">
    <location>
        <position position="1"/>
    </location>
</feature>
<protein>
    <submittedName>
        <fullName evidence="3">Cyclic nucleotide-binding domain-containing protein 2</fullName>
    </submittedName>
</protein>